<evidence type="ECO:0000313" key="9">
    <source>
        <dbReference type="Proteomes" id="UP000886595"/>
    </source>
</evidence>
<dbReference type="Proteomes" id="UP000886595">
    <property type="component" value="Unassembled WGS sequence"/>
</dbReference>
<dbReference type="EC" id="2.7.1.67" evidence="2"/>
<accession>A0A8X7W581</accession>
<keyword evidence="9" id="KW-1185">Reference proteome</keyword>
<protein>
    <recommendedName>
        <fullName evidence="2">1-phosphatidylinositol 4-kinase</fullName>
        <ecNumber evidence="2">2.7.1.67</ecNumber>
    </recommendedName>
</protein>
<dbReference type="OrthoDB" id="3349449at2759"/>
<evidence type="ECO:0000256" key="6">
    <source>
        <dbReference type="ARBA" id="ARBA00022840"/>
    </source>
</evidence>
<comment type="caution">
    <text evidence="8">The sequence shown here is derived from an EMBL/GenBank/DDBJ whole genome shotgun (WGS) entry which is preliminary data.</text>
</comment>
<sequence length="284" mass="31763">MENQTCLVKEYIVQKPSKIGVTMKGIANIKYAEKIKDIANGAYLMKGLHDSCCWKEEGYKADREVAAFILDHPALEGGEGFGRVPPTGSIQQYILNQEWKRRQEVLIDMRFGNNDRHNGNILNSNTNGGRLIPIDHGECFPTELYLDNIGSSSHSISMLYGRLCEELDVKDDLDILKENGLKLGARSELIYKVQNTVLKEIGNFMKKSIAAKKEKAPTIIDIVNCMSGLPEAWSAEENQLLELVDEKTKSALDYKRSLPEEDLKGSTSTYGSETSHVILFDSLS</sequence>
<organism evidence="8 9">
    <name type="scientific">Brassica carinata</name>
    <name type="common">Ethiopian mustard</name>
    <name type="synonym">Abyssinian cabbage</name>
    <dbReference type="NCBI Taxonomy" id="52824"/>
    <lineage>
        <taxon>Eukaryota</taxon>
        <taxon>Viridiplantae</taxon>
        <taxon>Streptophyta</taxon>
        <taxon>Embryophyta</taxon>
        <taxon>Tracheophyta</taxon>
        <taxon>Spermatophyta</taxon>
        <taxon>Magnoliopsida</taxon>
        <taxon>eudicotyledons</taxon>
        <taxon>Gunneridae</taxon>
        <taxon>Pentapetalae</taxon>
        <taxon>rosids</taxon>
        <taxon>malvids</taxon>
        <taxon>Brassicales</taxon>
        <taxon>Brassicaceae</taxon>
        <taxon>Brassiceae</taxon>
        <taxon>Brassica</taxon>
    </lineage>
</organism>
<dbReference type="InterPro" id="IPR000403">
    <property type="entry name" value="PI3/4_kinase_cat_dom"/>
</dbReference>
<dbReference type="GO" id="GO:0005524">
    <property type="term" value="F:ATP binding"/>
    <property type="evidence" value="ECO:0007669"/>
    <property type="project" value="UniProtKB-KW"/>
</dbReference>
<dbReference type="AlphaFoldDB" id="A0A8X7W581"/>
<dbReference type="Pfam" id="PF00454">
    <property type="entry name" value="PI3_PI4_kinase"/>
    <property type="match status" value="1"/>
</dbReference>
<evidence type="ECO:0000256" key="3">
    <source>
        <dbReference type="ARBA" id="ARBA00022679"/>
    </source>
</evidence>
<evidence type="ECO:0000256" key="2">
    <source>
        <dbReference type="ARBA" id="ARBA00012169"/>
    </source>
</evidence>
<evidence type="ECO:0000256" key="5">
    <source>
        <dbReference type="ARBA" id="ARBA00022777"/>
    </source>
</evidence>
<dbReference type="EMBL" id="JAAMPC010000003">
    <property type="protein sequence ID" value="KAG2322580.1"/>
    <property type="molecule type" value="Genomic_DNA"/>
</dbReference>
<feature type="domain" description="PI3K/PI4K catalytic" evidence="7">
    <location>
        <begin position="106"/>
        <end position="143"/>
    </location>
</feature>
<proteinExistence type="inferred from homology"/>
<dbReference type="PANTHER" id="PTHR45800">
    <property type="entry name" value="PHOSPHATIDYLINOSITOL 4-KINASE GAMMA"/>
    <property type="match status" value="1"/>
</dbReference>
<dbReference type="PANTHER" id="PTHR45800:SF4">
    <property type="entry name" value="PHOSPHATIDYLINOSITOL 4-KINASE GAMMA 3"/>
    <property type="match status" value="1"/>
</dbReference>
<gene>
    <name evidence="8" type="ORF">Bca52824_015793</name>
</gene>
<dbReference type="InterPro" id="IPR044571">
    <property type="entry name" value="P4KG1-8"/>
</dbReference>
<reference evidence="8 9" key="1">
    <citation type="submission" date="2020-02" db="EMBL/GenBank/DDBJ databases">
        <authorList>
            <person name="Ma Q."/>
            <person name="Huang Y."/>
            <person name="Song X."/>
            <person name="Pei D."/>
        </authorList>
    </citation>
    <scope>NUCLEOTIDE SEQUENCE [LARGE SCALE GENOMIC DNA]</scope>
    <source>
        <strain evidence="8">Sxm20200214</strain>
        <tissue evidence="8">Leaf</tissue>
    </source>
</reference>
<dbReference type="GO" id="GO:0004430">
    <property type="term" value="F:1-phosphatidylinositol 4-kinase activity"/>
    <property type="evidence" value="ECO:0007669"/>
    <property type="project" value="UniProtKB-EC"/>
</dbReference>
<keyword evidence="5" id="KW-0418">Kinase</keyword>
<evidence type="ECO:0000256" key="4">
    <source>
        <dbReference type="ARBA" id="ARBA00022741"/>
    </source>
</evidence>
<comment type="similarity">
    <text evidence="1">Belongs to the PI3/PI4-kinase family. Type II PI4K subfamily.</text>
</comment>
<keyword evidence="3" id="KW-0808">Transferase</keyword>
<evidence type="ECO:0000259" key="7">
    <source>
        <dbReference type="Pfam" id="PF00454"/>
    </source>
</evidence>
<keyword evidence="4" id="KW-0547">Nucleotide-binding</keyword>
<evidence type="ECO:0000313" key="8">
    <source>
        <dbReference type="EMBL" id="KAG2322580.1"/>
    </source>
</evidence>
<name>A0A8X7W581_BRACI</name>
<keyword evidence="6" id="KW-0067">ATP-binding</keyword>
<evidence type="ECO:0000256" key="1">
    <source>
        <dbReference type="ARBA" id="ARBA00008941"/>
    </source>
</evidence>